<evidence type="ECO:0000256" key="1">
    <source>
        <dbReference type="ARBA" id="ARBA00004123"/>
    </source>
</evidence>
<evidence type="ECO:0000313" key="12">
    <source>
        <dbReference type="RefSeq" id="XP_022349664.1"/>
    </source>
</evidence>
<keyword evidence="7" id="KW-0804">Transcription</keyword>
<dbReference type="SMART" id="SM00353">
    <property type="entry name" value="HLH"/>
    <property type="match status" value="1"/>
</dbReference>
<dbReference type="GO" id="GO:0000981">
    <property type="term" value="F:DNA-binding transcription factor activity, RNA polymerase II-specific"/>
    <property type="evidence" value="ECO:0007669"/>
    <property type="project" value="TreeGrafter"/>
</dbReference>
<keyword evidence="2" id="KW-0217">Developmental protein</keyword>
<feature type="compositionally biased region" description="Basic and acidic residues" evidence="9">
    <location>
        <begin position="173"/>
        <end position="189"/>
    </location>
</feature>
<gene>
    <name evidence="12" type="primary">LOC111141419</name>
</gene>
<feature type="region of interest" description="Disordered" evidence="9">
    <location>
        <begin position="502"/>
        <end position="523"/>
    </location>
</feature>
<dbReference type="InterPro" id="IPR039583">
    <property type="entry name" value="TCFL5/SOLH1/2"/>
</dbReference>
<evidence type="ECO:0000256" key="9">
    <source>
        <dbReference type="SAM" id="MobiDB-lite"/>
    </source>
</evidence>
<evidence type="ECO:0000256" key="3">
    <source>
        <dbReference type="ARBA" id="ARBA00022782"/>
    </source>
</evidence>
<evidence type="ECO:0000259" key="10">
    <source>
        <dbReference type="PROSITE" id="PS50888"/>
    </source>
</evidence>
<sequence>MSGPGPREPPQAGGPAGPEGADAAPGEAGLSFTTTDLSLVEMTEVEYTQLQHILYSHMEAAAADGELDARLSSAFLAAAAPGAAAGGFAAAAAGGAAPVYPVLCPPALADGGFAGAAPCLGHVDFQELRMMLLSEAGAPAAASAAAPPAPAEKTPGADGSGAGAPRPKAPDGGGKENAEGAPEARAKSAVRVRLEDRFNSLPAEPPAAPRGAEPPEPGVALNNLVTLIRHPSEFMNVPLHQQQNKCTTLVKNKTAAAATALQFTCPLFTANACPASGGSSLSQTQGSGNPCSVLEAAKHQDIGLPRAFSFCYQQEIESTKQTLGSRNKALPEQVWIKVGEALCKQAVSKRNRSRARQLDTGVERRALGEIQNVGEGSTSTQGSWPPAESSQANLGEQTQSGPQGGRSQRRERHNRMERDRRRRIRICCDELNLLVPFCNAETDKATTLQWTTAFLKYIQERHGDSLKKTCSERPGLVPCACAQEFESVFCGKTGRRLKLTRPDSLAARPGQESLQSSPAMDVK</sequence>
<keyword evidence="11" id="KW-1185">Reference proteome</keyword>
<keyword evidence="4" id="KW-0744">Spermatogenesis</keyword>
<protein>
    <submittedName>
        <fullName evidence="12">Transcription factor-like 5 protein isoform X1</fullName>
    </submittedName>
</protein>
<dbReference type="SUPFAM" id="SSF47459">
    <property type="entry name" value="HLH, helix-loop-helix DNA-binding domain"/>
    <property type="match status" value="1"/>
</dbReference>
<comment type="subcellular location">
    <subcellularLocation>
        <location evidence="1">Nucleus</location>
    </subcellularLocation>
</comment>
<dbReference type="KEGG" id="elk:111141419"/>
<keyword evidence="5" id="KW-0805">Transcription regulation</keyword>
<dbReference type="GO" id="GO:0000978">
    <property type="term" value="F:RNA polymerase II cis-regulatory region sequence-specific DNA binding"/>
    <property type="evidence" value="ECO:0007669"/>
    <property type="project" value="TreeGrafter"/>
</dbReference>
<keyword evidence="3" id="KW-0221">Differentiation</keyword>
<feature type="domain" description="BHLH" evidence="10">
    <location>
        <begin position="408"/>
        <end position="458"/>
    </location>
</feature>
<dbReference type="GO" id="GO:0046983">
    <property type="term" value="F:protein dimerization activity"/>
    <property type="evidence" value="ECO:0007669"/>
    <property type="project" value="InterPro"/>
</dbReference>
<dbReference type="AlphaFoldDB" id="A0A2Y9IQQ1"/>
<dbReference type="STRING" id="391180.A0A2Y9IQQ1"/>
<keyword evidence="6" id="KW-0238">DNA-binding</keyword>
<keyword evidence="8" id="KW-0539">Nucleus</keyword>
<organism evidence="11 12">
    <name type="scientific">Enhydra lutris kenyoni</name>
    <name type="common">northern sea otter</name>
    <dbReference type="NCBI Taxonomy" id="391180"/>
    <lineage>
        <taxon>Eukaryota</taxon>
        <taxon>Metazoa</taxon>
        <taxon>Chordata</taxon>
        <taxon>Craniata</taxon>
        <taxon>Vertebrata</taxon>
        <taxon>Euteleostomi</taxon>
        <taxon>Mammalia</taxon>
        <taxon>Eutheria</taxon>
        <taxon>Laurasiatheria</taxon>
        <taxon>Carnivora</taxon>
        <taxon>Caniformia</taxon>
        <taxon>Musteloidea</taxon>
        <taxon>Mustelidae</taxon>
        <taxon>Lutrinae</taxon>
        <taxon>Enhydra</taxon>
    </lineage>
</organism>
<dbReference type="FunFam" id="4.10.280.10:FF:000057">
    <property type="entry name" value="transcription factor-like 5 protein-like"/>
    <property type="match status" value="1"/>
</dbReference>
<evidence type="ECO:0000256" key="2">
    <source>
        <dbReference type="ARBA" id="ARBA00022473"/>
    </source>
</evidence>
<evidence type="ECO:0000256" key="5">
    <source>
        <dbReference type="ARBA" id="ARBA00023015"/>
    </source>
</evidence>
<evidence type="ECO:0000256" key="4">
    <source>
        <dbReference type="ARBA" id="ARBA00022871"/>
    </source>
</evidence>
<evidence type="ECO:0000256" key="6">
    <source>
        <dbReference type="ARBA" id="ARBA00023125"/>
    </source>
</evidence>
<feature type="region of interest" description="Disordered" evidence="9">
    <location>
        <begin position="1"/>
        <end position="28"/>
    </location>
</feature>
<dbReference type="GO" id="GO:0005634">
    <property type="term" value="C:nucleus"/>
    <property type="evidence" value="ECO:0007669"/>
    <property type="project" value="UniProtKB-SubCell"/>
</dbReference>
<feature type="compositionally biased region" description="Polar residues" evidence="9">
    <location>
        <begin position="374"/>
        <end position="401"/>
    </location>
</feature>
<dbReference type="Gene3D" id="4.10.280.10">
    <property type="entry name" value="Helix-loop-helix DNA-binding domain"/>
    <property type="match status" value="1"/>
</dbReference>
<name>A0A2Y9IQQ1_ENHLU</name>
<accession>A0A2Y9IQQ1</accession>
<dbReference type="GO" id="GO:0007283">
    <property type="term" value="P:spermatogenesis"/>
    <property type="evidence" value="ECO:0007669"/>
    <property type="project" value="UniProtKB-KW"/>
</dbReference>
<reference evidence="12" key="1">
    <citation type="submission" date="2025-08" db="UniProtKB">
        <authorList>
            <consortium name="RefSeq"/>
        </authorList>
    </citation>
    <scope>IDENTIFICATION</scope>
    <source>
        <tissue evidence="12">Blood</tissue>
    </source>
</reference>
<evidence type="ECO:0000256" key="8">
    <source>
        <dbReference type="ARBA" id="ARBA00023242"/>
    </source>
</evidence>
<dbReference type="PROSITE" id="PS50888">
    <property type="entry name" value="BHLH"/>
    <property type="match status" value="1"/>
</dbReference>
<dbReference type="OrthoDB" id="9946078at2759"/>
<feature type="region of interest" description="Disordered" evidence="9">
    <location>
        <begin position="143"/>
        <end position="189"/>
    </location>
</feature>
<feature type="compositionally biased region" description="Polar residues" evidence="9">
    <location>
        <begin position="512"/>
        <end position="523"/>
    </location>
</feature>
<dbReference type="PANTHER" id="PTHR15402">
    <property type="entry name" value="TRANSCRIPTION FACTOR-LIKE 5 PROTEIN"/>
    <property type="match status" value="1"/>
</dbReference>
<dbReference type="GeneID" id="111141419"/>
<evidence type="ECO:0000256" key="7">
    <source>
        <dbReference type="ARBA" id="ARBA00023163"/>
    </source>
</evidence>
<dbReference type="RefSeq" id="XP_022349664.1">
    <property type="nucleotide sequence ID" value="XM_022493956.1"/>
</dbReference>
<dbReference type="InterPro" id="IPR011598">
    <property type="entry name" value="bHLH_dom"/>
</dbReference>
<feature type="region of interest" description="Disordered" evidence="9">
    <location>
        <begin position="366"/>
        <end position="417"/>
    </location>
</feature>
<dbReference type="Pfam" id="PF00010">
    <property type="entry name" value="HLH"/>
    <property type="match status" value="1"/>
</dbReference>
<dbReference type="GO" id="GO:0030154">
    <property type="term" value="P:cell differentiation"/>
    <property type="evidence" value="ECO:0007669"/>
    <property type="project" value="UniProtKB-KW"/>
</dbReference>
<dbReference type="InterPro" id="IPR036638">
    <property type="entry name" value="HLH_DNA-bd_sf"/>
</dbReference>
<dbReference type="CDD" id="cd18909">
    <property type="entry name" value="bHLH_TCFL5"/>
    <property type="match status" value="1"/>
</dbReference>
<evidence type="ECO:0000313" key="11">
    <source>
        <dbReference type="Proteomes" id="UP000248482"/>
    </source>
</evidence>
<proteinExistence type="predicted"/>
<dbReference type="Proteomes" id="UP000248482">
    <property type="component" value="Unplaced"/>
</dbReference>
<dbReference type="PANTHER" id="PTHR15402:SF3">
    <property type="entry name" value="TRANSCRIPTION FACTOR-LIKE 5 PROTEIN"/>
    <property type="match status" value="1"/>
</dbReference>